<feature type="binding site" evidence="3">
    <location>
        <position position="93"/>
    </location>
    <ligand>
        <name>substrate</name>
    </ligand>
</feature>
<comment type="caution">
    <text evidence="4">The sequence shown here is derived from an EMBL/GenBank/DDBJ whole genome shotgun (WGS) entry which is preliminary data.</text>
</comment>
<dbReference type="AlphaFoldDB" id="A0A0R2KUM0"/>
<keyword evidence="5" id="KW-1185">Reference proteome</keyword>
<gene>
    <name evidence="4" type="ORF">IV81_GL000905</name>
</gene>
<dbReference type="PATRIC" id="fig|331679.3.peg.910"/>
<proteinExistence type="predicted"/>
<dbReference type="GO" id="GO:0043456">
    <property type="term" value="P:regulation of pentose-phosphate shunt"/>
    <property type="evidence" value="ECO:0007669"/>
    <property type="project" value="TreeGrafter"/>
</dbReference>
<name>A0A0R2KUM0_9LACO</name>
<feature type="binding site" evidence="3">
    <location>
        <begin position="120"/>
        <end position="123"/>
    </location>
    <ligand>
        <name>substrate</name>
    </ligand>
</feature>
<dbReference type="PROSITE" id="PS00175">
    <property type="entry name" value="PG_MUTASE"/>
    <property type="match status" value="1"/>
</dbReference>
<dbReference type="InterPro" id="IPR029033">
    <property type="entry name" value="His_PPase_superfam"/>
</dbReference>
<evidence type="ECO:0000256" key="3">
    <source>
        <dbReference type="PIRSR" id="PIRSR613078-2"/>
    </source>
</evidence>
<protein>
    <submittedName>
        <fullName evidence="4">Phosphoglycerate mutase</fullName>
    </submittedName>
</protein>
<dbReference type="GO" id="GO:0005829">
    <property type="term" value="C:cytosol"/>
    <property type="evidence" value="ECO:0007669"/>
    <property type="project" value="TreeGrafter"/>
</dbReference>
<sequence>MKNQKSIFSMLIALMTVFIWGIMQTNAEAKSLKGKEVVIYLVRHGETTANVMHRAQGWSDFTLTKNGVKGAQYLGRGLKNIHFDSAYSGDLTRQEKTAKGILKYSKNNKVKLKIDSGLREDNYGSYEGLPDVGKAIPDIAHYYGYKNGDEFLKKTGKNAMSKMQDGYYKLDQKNRLDTELPSKYRAESAEMVEKRMNKSLTQIAKKNKGNTLVVSSGMSISLFLSQLNSSKYTGAPMKNDAVTKLVYKDGKFKILGEIGTLKYFTQGKKEIEK</sequence>
<feature type="active site" description="Tele-phosphohistidine intermediate" evidence="2">
    <location>
        <position position="44"/>
    </location>
</feature>
<organism evidence="4 5">
    <name type="scientific">Pediococcus stilesii</name>
    <dbReference type="NCBI Taxonomy" id="331679"/>
    <lineage>
        <taxon>Bacteria</taxon>
        <taxon>Bacillati</taxon>
        <taxon>Bacillota</taxon>
        <taxon>Bacilli</taxon>
        <taxon>Lactobacillales</taxon>
        <taxon>Lactobacillaceae</taxon>
        <taxon>Pediococcus</taxon>
    </lineage>
</organism>
<feature type="active site" description="Proton donor/acceptor" evidence="2">
    <location>
        <position position="120"/>
    </location>
</feature>
<evidence type="ECO:0000313" key="4">
    <source>
        <dbReference type="EMBL" id="KRN93182.1"/>
    </source>
</evidence>
<evidence type="ECO:0000313" key="5">
    <source>
        <dbReference type="Proteomes" id="UP000051859"/>
    </source>
</evidence>
<dbReference type="InterPro" id="IPR001345">
    <property type="entry name" value="PG/BPGM_mutase_AS"/>
</dbReference>
<keyword evidence="1" id="KW-0378">Hydrolase</keyword>
<dbReference type="PANTHER" id="PTHR46517:SF1">
    <property type="entry name" value="FRUCTOSE-2,6-BISPHOSPHATASE TIGAR"/>
    <property type="match status" value="1"/>
</dbReference>
<dbReference type="SUPFAM" id="SSF53254">
    <property type="entry name" value="Phosphoglycerate mutase-like"/>
    <property type="match status" value="1"/>
</dbReference>
<evidence type="ECO:0000256" key="1">
    <source>
        <dbReference type="ARBA" id="ARBA00022801"/>
    </source>
</evidence>
<dbReference type="InterPro" id="IPR051695">
    <property type="entry name" value="Phosphoglycerate_Mutase"/>
</dbReference>
<dbReference type="GO" id="GO:0045820">
    <property type="term" value="P:negative regulation of glycolytic process"/>
    <property type="evidence" value="ECO:0007669"/>
    <property type="project" value="TreeGrafter"/>
</dbReference>
<accession>A0A0R2KUM0</accession>
<reference evidence="4 5" key="1">
    <citation type="journal article" date="2015" name="Genome Announc.">
        <title>Expanding the biotechnology potential of lactobacilli through comparative genomics of 213 strains and associated genera.</title>
        <authorList>
            <person name="Sun Z."/>
            <person name="Harris H.M."/>
            <person name="McCann A."/>
            <person name="Guo C."/>
            <person name="Argimon S."/>
            <person name="Zhang W."/>
            <person name="Yang X."/>
            <person name="Jeffery I.B."/>
            <person name="Cooney J.C."/>
            <person name="Kagawa T.F."/>
            <person name="Liu W."/>
            <person name="Song Y."/>
            <person name="Salvetti E."/>
            <person name="Wrobel A."/>
            <person name="Rasinkangas P."/>
            <person name="Parkhill J."/>
            <person name="Rea M.C."/>
            <person name="O'Sullivan O."/>
            <person name="Ritari J."/>
            <person name="Douillard F.P."/>
            <person name="Paul Ross R."/>
            <person name="Yang R."/>
            <person name="Briner A.E."/>
            <person name="Felis G.E."/>
            <person name="de Vos W.M."/>
            <person name="Barrangou R."/>
            <person name="Klaenhammer T.R."/>
            <person name="Caufield P.W."/>
            <person name="Cui Y."/>
            <person name="Zhang H."/>
            <person name="O'Toole P.W."/>
        </authorList>
    </citation>
    <scope>NUCLEOTIDE SEQUENCE [LARGE SCALE GENOMIC DNA]</scope>
    <source>
        <strain evidence="4 5">DSM 18001</strain>
    </source>
</reference>
<dbReference type="GO" id="GO:0004331">
    <property type="term" value="F:fructose-2,6-bisphosphate 2-phosphatase activity"/>
    <property type="evidence" value="ECO:0007669"/>
    <property type="project" value="TreeGrafter"/>
</dbReference>
<dbReference type="SMART" id="SM00855">
    <property type="entry name" value="PGAM"/>
    <property type="match status" value="1"/>
</dbReference>
<dbReference type="Gene3D" id="3.40.50.1240">
    <property type="entry name" value="Phosphoglycerate mutase-like"/>
    <property type="match status" value="1"/>
</dbReference>
<dbReference type="CDD" id="cd07067">
    <property type="entry name" value="HP_PGM_like"/>
    <property type="match status" value="1"/>
</dbReference>
<dbReference type="RefSeq" id="WP_057804128.1">
    <property type="nucleotide sequence ID" value="NZ_JQBX01000022.1"/>
</dbReference>
<dbReference type="InterPro" id="IPR013078">
    <property type="entry name" value="His_Pase_superF_clade-1"/>
</dbReference>
<dbReference type="Proteomes" id="UP000051859">
    <property type="component" value="Unassembled WGS sequence"/>
</dbReference>
<dbReference type="PANTHER" id="PTHR46517">
    <property type="entry name" value="FRUCTOSE-2,6-BISPHOSPHATASE TIGAR"/>
    <property type="match status" value="1"/>
</dbReference>
<feature type="binding site" evidence="3">
    <location>
        <begin position="43"/>
        <end position="50"/>
    </location>
    <ligand>
        <name>substrate</name>
    </ligand>
</feature>
<dbReference type="STRING" id="331679.IV81_GL000905"/>
<evidence type="ECO:0000256" key="2">
    <source>
        <dbReference type="PIRSR" id="PIRSR613078-1"/>
    </source>
</evidence>
<dbReference type="Pfam" id="PF00300">
    <property type="entry name" value="His_Phos_1"/>
    <property type="match status" value="2"/>
</dbReference>
<dbReference type="EMBL" id="JQBX01000022">
    <property type="protein sequence ID" value="KRN93182.1"/>
    <property type="molecule type" value="Genomic_DNA"/>
</dbReference>